<keyword evidence="1" id="KW-1133">Transmembrane helix</keyword>
<dbReference type="Proteomes" id="UP000013776">
    <property type="component" value="Unassembled WGS sequence"/>
</dbReference>
<feature type="transmembrane region" description="Helical" evidence="1">
    <location>
        <begin position="305"/>
        <end position="336"/>
    </location>
</feature>
<proteinExistence type="predicted"/>
<evidence type="ECO:0000256" key="1">
    <source>
        <dbReference type="SAM" id="Phobius"/>
    </source>
</evidence>
<feature type="transmembrane region" description="Helical" evidence="1">
    <location>
        <begin position="107"/>
        <end position="129"/>
    </location>
</feature>
<comment type="caution">
    <text evidence="2">The sequence shown here is derived from an EMBL/GenBank/DDBJ whole genome shotgun (WGS) entry which is preliminary data.</text>
</comment>
<reference evidence="2 3" key="1">
    <citation type="journal article" date="2013" name="MBio">
        <title>Genome sequencing of the plant pathogen Taphrina deformans, the causal agent of peach leaf curl.</title>
        <authorList>
            <person name="Cisse O.H."/>
            <person name="Almeida J.M.G.C.F."/>
            <person name="Fonseca A."/>
            <person name="Kumar A.A."/>
            <person name="Salojaervi J."/>
            <person name="Overmyer K."/>
            <person name="Hauser P.M."/>
            <person name="Pagni M."/>
        </authorList>
    </citation>
    <scope>NUCLEOTIDE SEQUENCE [LARGE SCALE GENOMIC DNA]</scope>
    <source>
        <strain evidence="3">PYCC 5710 / ATCC 11124 / CBS 356.35 / IMI 108563 / JCM 9778 / NBRC 8474</strain>
    </source>
</reference>
<evidence type="ECO:0000313" key="3">
    <source>
        <dbReference type="Proteomes" id="UP000013776"/>
    </source>
</evidence>
<name>R4XBV5_TAPDE</name>
<feature type="transmembrane region" description="Helical" evidence="1">
    <location>
        <begin position="264"/>
        <end position="284"/>
    </location>
</feature>
<feature type="transmembrane region" description="Helical" evidence="1">
    <location>
        <begin position="213"/>
        <end position="232"/>
    </location>
</feature>
<feature type="transmembrane region" description="Helical" evidence="1">
    <location>
        <begin position="141"/>
        <end position="162"/>
    </location>
</feature>
<feature type="transmembrane region" description="Helical" evidence="1">
    <location>
        <begin position="356"/>
        <end position="373"/>
    </location>
</feature>
<dbReference type="PANTHER" id="PTHR40407">
    <property type="entry name" value="MEMBRANE PROTEIN-LIKE PROTEIN"/>
    <property type="match status" value="1"/>
</dbReference>
<dbReference type="VEuPathDB" id="FungiDB:TAPDE_003224"/>
<evidence type="ECO:0008006" key="4">
    <source>
        <dbReference type="Google" id="ProtNLM"/>
    </source>
</evidence>
<dbReference type="PANTHER" id="PTHR40407:SF1">
    <property type="entry name" value="HEPARAN-ALPHA-GLUCOSAMINIDE N-ACETYLTRANSFERASE CATALYTIC DOMAIN-CONTAINING PROTEIN"/>
    <property type="match status" value="1"/>
</dbReference>
<keyword evidence="1" id="KW-0472">Membrane</keyword>
<keyword evidence="3" id="KW-1185">Reference proteome</keyword>
<feature type="transmembrane region" description="Helical" evidence="1">
    <location>
        <begin position="81"/>
        <end position="101"/>
    </location>
</feature>
<feature type="transmembrane region" description="Helical" evidence="1">
    <location>
        <begin position="40"/>
        <end position="61"/>
    </location>
</feature>
<protein>
    <recommendedName>
        <fullName evidence="4">Acyltransferase 3 domain-containing protein</fullName>
    </recommendedName>
</protein>
<gene>
    <name evidence="2" type="ORF">TAPDE_003224</name>
</gene>
<sequence length="392" mass="44780">MAIDHTFFYSGKEHPTESFKIHPDRHSAYLDSWYLYGLRFVTHTCAPGFTMLMGLGLVYFIDSRVGKSGWTLTKTAKYITIRGLIFFVFAAISFLPFALMFHLRAYLIFDIISALGVDFIIGGMFVLLIKRFEGPRLLDSVTAAIGILSVALACLTIVLSQFPDSVLVQILWLTGGDETTFYLSRFPPLSWLPVVMYGVFYGRLTQKFPRRTASMSFCLCIILFLSFLAVRLPGSWGNLTPVKSSWFRKGVKEFFWTNKYCPDLAYIALFTSINHLFITIFALLPRDFPGISIPRTSFKLDTNRVLLDIGTSPFAFYFVHMYTLAGIGAFLNAVHWVWSPEQLGPGYVKSGLGNGWLYWMVYALVIGWMWFVCRNYGRFKSSQAVESVWRYF</sequence>
<dbReference type="AlphaFoldDB" id="R4XBV5"/>
<evidence type="ECO:0000313" key="2">
    <source>
        <dbReference type="EMBL" id="CCG83050.1"/>
    </source>
</evidence>
<organism evidence="2 3">
    <name type="scientific">Taphrina deformans (strain PYCC 5710 / ATCC 11124 / CBS 356.35 / IMI 108563 / JCM 9778 / NBRC 8474)</name>
    <name type="common">Peach leaf curl fungus</name>
    <name type="synonym">Lalaria deformans</name>
    <dbReference type="NCBI Taxonomy" id="1097556"/>
    <lineage>
        <taxon>Eukaryota</taxon>
        <taxon>Fungi</taxon>
        <taxon>Dikarya</taxon>
        <taxon>Ascomycota</taxon>
        <taxon>Taphrinomycotina</taxon>
        <taxon>Taphrinomycetes</taxon>
        <taxon>Taphrinales</taxon>
        <taxon>Taphrinaceae</taxon>
        <taxon>Taphrina</taxon>
    </lineage>
</organism>
<accession>R4XBV5</accession>
<keyword evidence="1" id="KW-0812">Transmembrane</keyword>
<dbReference type="STRING" id="1097556.R4XBV5"/>
<dbReference type="EMBL" id="CAHR02000119">
    <property type="protein sequence ID" value="CCG83050.1"/>
    <property type="molecule type" value="Genomic_DNA"/>
</dbReference>
<dbReference type="OrthoDB" id="2505607at2759"/>
<dbReference type="eggNOG" id="ENOG502S1A4">
    <property type="taxonomic scope" value="Eukaryota"/>
</dbReference>
<feature type="transmembrane region" description="Helical" evidence="1">
    <location>
        <begin position="182"/>
        <end position="201"/>
    </location>
</feature>